<organism evidence="1 2">
    <name type="scientific">Gossypium arboreum</name>
    <name type="common">Tree cotton</name>
    <name type="synonym">Gossypium nanking</name>
    <dbReference type="NCBI Taxonomy" id="29729"/>
    <lineage>
        <taxon>Eukaryota</taxon>
        <taxon>Viridiplantae</taxon>
        <taxon>Streptophyta</taxon>
        <taxon>Embryophyta</taxon>
        <taxon>Tracheophyta</taxon>
        <taxon>Spermatophyta</taxon>
        <taxon>Magnoliopsida</taxon>
        <taxon>eudicotyledons</taxon>
        <taxon>Gunneridae</taxon>
        <taxon>Pentapetalae</taxon>
        <taxon>rosids</taxon>
        <taxon>malvids</taxon>
        <taxon>Malvales</taxon>
        <taxon>Malvaceae</taxon>
        <taxon>Malvoideae</taxon>
        <taxon>Gossypium</taxon>
    </lineage>
</organism>
<dbReference type="GO" id="GO:0016740">
    <property type="term" value="F:transferase activity"/>
    <property type="evidence" value="ECO:0007669"/>
    <property type="project" value="UniProtKB-KW"/>
</dbReference>
<proteinExistence type="predicted"/>
<dbReference type="AlphaFoldDB" id="A0A0B0N322"/>
<keyword evidence="1" id="KW-0808">Transferase</keyword>
<dbReference type="EMBL" id="JRRC01433579">
    <property type="protein sequence ID" value="KHG05596.1"/>
    <property type="molecule type" value="Genomic_DNA"/>
</dbReference>
<keyword evidence="2" id="KW-1185">Reference proteome</keyword>
<evidence type="ECO:0000313" key="1">
    <source>
        <dbReference type="EMBL" id="KHG05596.1"/>
    </source>
</evidence>
<protein>
    <submittedName>
        <fullName evidence="1">Glucans biosynthesis glucosyltransferase H</fullName>
    </submittedName>
</protein>
<name>A0A0B0N322_GOSAR</name>
<accession>A0A0B0N322</accession>
<dbReference type="Proteomes" id="UP000032142">
    <property type="component" value="Unassembled WGS sequence"/>
</dbReference>
<gene>
    <name evidence="1" type="ORF">F383_31608</name>
</gene>
<sequence>MLGLLRLEFVGDIITLSSYRYWCFWTLVWDTGVSLAHGCVLYTYTGVWSLKA</sequence>
<comment type="caution">
    <text evidence="1">The sequence shown here is derived from an EMBL/GenBank/DDBJ whole genome shotgun (WGS) entry which is preliminary data.</text>
</comment>
<reference evidence="2" key="1">
    <citation type="submission" date="2014-09" db="EMBL/GenBank/DDBJ databases">
        <authorList>
            <person name="Mudge J."/>
            <person name="Ramaraj T."/>
            <person name="Lindquist I.E."/>
            <person name="Bharti A.K."/>
            <person name="Sundararajan A."/>
            <person name="Cameron C.T."/>
            <person name="Woodward J.E."/>
            <person name="May G.D."/>
            <person name="Brubaker C."/>
            <person name="Broadhvest J."/>
            <person name="Wilkins T.A."/>
        </authorList>
    </citation>
    <scope>NUCLEOTIDE SEQUENCE</scope>
    <source>
        <strain evidence="2">cv. AKA8401</strain>
    </source>
</reference>
<evidence type="ECO:0000313" key="2">
    <source>
        <dbReference type="Proteomes" id="UP000032142"/>
    </source>
</evidence>